<keyword evidence="5" id="KW-0336">GPI-anchor</keyword>
<feature type="binding site" description="axial binding residue" evidence="9">
    <location>
        <position position="53"/>
    </location>
    <ligand>
        <name>heme</name>
        <dbReference type="ChEBI" id="CHEBI:30413"/>
    </ligand>
    <ligandPart>
        <name>Fe</name>
        <dbReference type="ChEBI" id="CHEBI:18248"/>
    </ligandPart>
</feature>
<dbReference type="PROSITE" id="PS52012">
    <property type="entry name" value="CFEM"/>
    <property type="match status" value="1"/>
</dbReference>
<sequence length="205" mass="21570">MVRLYNSILLLSLLGTGLAVAAPQFDQEAELRKSECDNGCFFGSFPGGSCTDDAACMCTQQKYREAYFCCMAEKCDSDVMPESIERQHTECSARNLDFTFDAEKVCGIKLTTTTTSTSSATVTAKTTSIKHESLATTASASITSTSETTTVPESVDSTKSIESTESTAQTSSTASAIPVKDSAAQLGAAMNIGFGLVVVSGLLLI</sequence>
<protein>
    <recommendedName>
        <fullName evidence="12">CFEM domain-containing protein</fullName>
    </recommendedName>
</protein>
<evidence type="ECO:0000256" key="2">
    <source>
        <dbReference type="ARBA" id="ARBA00004613"/>
    </source>
</evidence>
<keyword evidence="8" id="KW-0449">Lipoprotein</keyword>
<accession>A0A9P7KLV2</accession>
<comment type="caution">
    <text evidence="13">The sequence shown here is derived from an EMBL/GenBank/DDBJ whole genome shotgun (WGS) entry which is preliminary data.</text>
</comment>
<evidence type="ECO:0000256" key="10">
    <source>
        <dbReference type="SAM" id="MobiDB-lite"/>
    </source>
</evidence>
<evidence type="ECO:0000259" key="12">
    <source>
        <dbReference type="PROSITE" id="PS52012"/>
    </source>
</evidence>
<comment type="similarity">
    <text evidence="3">Belongs to the RBT5 family.</text>
</comment>
<evidence type="ECO:0000256" key="4">
    <source>
        <dbReference type="ARBA" id="ARBA00022525"/>
    </source>
</evidence>
<dbReference type="AlphaFoldDB" id="A0A9P7KLV2"/>
<gene>
    <name evidence="13" type="ORF">KAF25_007869</name>
</gene>
<keyword evidence="9" id="KW-0349">Heme</keyword>
<keyword evidence="6 11" id="KW-0732">Signal</keyword>
<evidence type="ECO:0000256" key="5">
    <source>
        <dbReference type="ARBA" id="ARBA00022622"/>
    </source>
</evidence>
<dbReference type="GO" id="GO:0005576">
    <property type="term" value="C:extracellular region"/>
    <property type="evidence" value="ECO:0007669"/>
    <property type="project" value="UniProtKB-SubCell"/>
</dbReference>
<evidence type="ECO:0000313" key="14">
    <source>
        <dbReference type="Proteomes" id="UP000782241"/>
    </source>
</evidence>
<dbReference type="InterPro" id="IPR008427">
    <property type="entry name" value="Extracellular_membr_CFEM_dom"/>
</dbReference>
<keyword evidence="4" id="KW-0964">Secreted</keyword>
<feature type="signal peptide" evidence="11">
    <location>
        <begin position="1"/>
        <end position="21"/>
    </location>
</feature>
<evidence type="ECO:0000256" key="7">
    <source>
        <dbReference type="ARBA" id="ARBA00023157"/>
    </source>
</evidence>
<evidence type="ECO:0000313" key="13">
    <source>
        <dbReference type="EMBL" id="KAG5657836.1"/>
    </source>
</evidence>
<organism evidence="13 14">
    <name type="scientific">Fusarium avenaceum</name>
    <dbReference type="NCBI Taxonomy" id="40199"/>
    <lineage>
        <taxon>Eukaryota</taxon>
        <taxon>Fungi</taxon>
        <taxon>Dikarya</taxon>
        <taxon>Ascomycota</taxon>
        <taxon>Pezizomycotina</taxon>
        <taxon>Sordariomycetes</taxon>
        <taxon>Hypocreomycetidae</taxon>
        <taxon>Hypocreales</taxon>
        <taxon>Nectriaceae</taxon>
        <taxon>Fusarium</taxon>
        <taxon>Fusarium tricinctum species complex</taxon>
    </lineage>
</organism>
<evidence type="ECO:0000256" key="8">
    <source>
        <dbReference type="ARBA" id="ARBA00023288"/>
    </source>
</evidence>
<keyword evidence="9" id="KW-0479">Metal-binding</keyword>
<evidence type="ECO:0000256" key="11">
    <source>
        <dbReference type="SAM" id="SignalP"/>
    </source>
</evidence>
<dbReference type="GO" id="GO:0046872">
    <property type="term" value="F:metal ion binding"/>
    <property type="evidence" value="ECO:0007669"/>
    <property type="project" value="UniProtKB-UniRule"/>
</dbReference>
<keyword evidence="9" id="KW-0408">Iron</keyword>
<keyword evidence="14" id="KW-1185">Reference proteome</keyword>
<feature type="chain" id="PRO_5040401497" description="CFEM domain-containing protein" evidence="11">
    <location>
        <begin position="22"/>
        <end position="205"/>
    </location>
</feature>
<evidence type="ECO:0000256" key="9">
    <source>
        <dbReference type="PROSITE-ProRule" id="PRU01356"/>
    </source>
</evidence>
<evidence type="ECO:0000256" key="1">
    <source>
        <dbReference type="ARBA" id="ARBA00004589"/>
    </source>
</evidence>
<feature type="domain" description="CFEM" evidence="12">
    <location>
        <begin position="3"/>
        <end position="123"/>
    </location>
</feature>
<feature type="disulfide bond" evidence="9">
    <location>
        <begin position="58"/>
        <end position="91"/>
    </location>
</feature>
<evidence type="ECO:0000256" key="3">
    <source>
        <dbReference type="ARBA" id="ARBA00010031"/>
    </source>
</evidence>
<dbReference type="EMBL" id="JAGPUO010000016">
    <property type="protein sequence ID" value="KAG5657836.1"/>
    <property type="molecule type" value="Genomic_DNA"/>
</dbReference>
<name>A0A9P7KLV2_9HYPO</name>
<comment type="caution">
    <text evidence="9">Lacks conserved residue(s) required for the propagation of feature annotation.</text>
</comment>
<keyword evidence="7 9" id="KW-1015">Disulfide bond</keyword>
<dbReference type="Pfam" id="PF05730">
    <property type="entry name" value="CFEM"/>
    <property type="match status" value="1"/>
</dbReference>
<reference evidence="13" key="1">
    <citation type="submission" date="2021-04" db="EMBL/GenBank/DDBJ databases">
        <title>Draft genome of Fusarium avenaceum strain F156N33, isolated from an atmospheric sample in Virginia.</title>
        <authorList>
            <person name="Yang S."/>
            <person name="Vinatzer B.A."/>
            <person name="Coleman J."/>
        </authorList>
    </citation>
    <scope>NUCLEOTIDE SEQUENCE</scope>
    <source>
        <strain evidence="13">F156N33</strain>
    </source>
</reference>
<keyword evidence="5" id="KW-0472">Membrane</keyword>
<dbReference type="Proteomes" id="UP000782241">
    <property type="component" value="Unassembled WGS sequence"/>
</dbReference>
<evidence type="ECO:0000256" key="6">
    <source>
        <dbReference type="ARBA" id="ARBA00022729"/>
    </source>
</evidence>
<keyword evidence="5" id="KW-0325">Glycoprotein</keyword>
<proteinExistence type="inferred from homology"/>
<feature type="region of interest" description="Disordered" evidence="10">
    <location>
        <begin position="145"/>
        <end position="174"/>
    </location>
</feature>
<comment type="subcellular location">
    <subcellularLocation>
        <location evidence="1">Membrane</location>
        <topology evidence="1">Lipid-anchor</topology>
        <topology evidence="1">GPI-anchor</topology>
    </subcellularLocation>
    <subcellularLocation>
        <location evidence="2">Secreted</location>
    </subcellularLocation>
</comment>
<dbReference type="GO" id="GO:0098552">
    <property type="term" value="C:side of membrane"/>
    <property type="evidence" value="ECO:0007669"/>
    <property type="project" value="UniProtKB-KW"/>
</dbReference>